<feature type="domain" description="Transposase IS4-like" evidence="2">
    <location>
        <begin position="150"/>
        <end position="257"/>
    </location>
</feature>
<evidence type="ECO:0000256" key="1">
    <source>
        <dbReference type="SAM" id="MobiDB-lite"/>
    </source>
</evidence>
<dbReference type="GO" id="GO:0003677">
    <property type="term" value="F:DNA binding"/>
    <property type="evidence" value="ECO:0007669"/>
    <property type="project" value="InterPro"/>
</dbReference>
<evidence type="ECO:0000259" key="2">
    <source>
        <dbReference type="Pfam" id="PF01609"/>
    </source>
</evidence>
<dbReference type="NCBIfam" id="NF033559">
    <property type="entry name" value="transpos_IS1634"/>
    <property type="match status" value="1"/>
</dbReference>
<dbReference type="Pfam" id="PF01609">
    <property type="entry name" value="DDE_Tnp_1"/>
    <property type="match status" value="1"/>
</dbReference>
<organism evidence="3">
    <name type="scientific">Mycobacterium riyadhense</name>
    <dbReference type="NCBI Taxonomy" id="486698"/>
    <lineage>
        <taxon>Bacteria</taxon>
        <taxon>Bacillati</taxon>
        <taxon>Actinomycetota</taxon>
        <taxon>Actinomycetes</taxon>
        <taxon>Mycobacteriales</taxon>
        <taxon>Mycobacteriaceae</taxon>
        <taxon>Mycobacterium</taxon>
    </lineage>
</organism>
<sequence>MWSWRKGPRSIEHLGSAHDEVELVALKAAAAERLDAGQTELDLGICGSLEPGTLPIPSSQMTHLWQALRVAYRVLGFEAATQGDNVFRDLVLARIIEPSSKIDAERVLNEVGVAAASYATVKRRLRGYAQKEWRSSLAAACAAHAGLGPASLVLFDVSTLYFETDTGDGFRESGFSKERRLEPQITLGLLTDAAGFPLTVQAFEGNKAESATMLPVINAFKAAHHLSDVTVVADAGMISEANQIALQAAGLSFILGTRIPQLPDLVRRWRDTHPEQAIPDGLTHTQPWPSSSSEKARGIPNRVIHYQYRHDRARRTLLGIYEQVRKAERAVDGHAPVKRNRYIQLSGATKTVNRTLATKTRALADWKGYTTNLVDQPATFVIDAYHQLCHIDKAFRMSKPASPTGLSPPA</sequence>
<dbReference type="AlphaFoldDB" id="A0A653EGF4"/>
<dbReference type="GO" id="GO:0006313">
    <property type="term" value="P:DNA transposition"/>
    <property type="evidence" value="ECO:0007669"/>
    <property type="project" value="InterPro"/>
</dbReference>
<dbReference type="GO" id="GO:0004803">
    <property type="term" value="F:transposase activity"/>
    <property type="evidence" value="ECO:0007669"/>
    <property type="project" value="InterPro"/>
</dbReference>
<reference evidence="3" key="1">
    <citation type="submission" date="2019-05" db="EMBL/GenBank/DDBJ databases">
        <authorList>
            <person name="Naeem R."/>
            <person name="Antony C."/>
            <person name="Guan Q."/>
        </authorList>
    </citation>
    <scope>NUCLEOTIDE SEQUENCE</scope>
    <source>
        <strain evidence="3">2</strain>
    </source>
</reference>
<feature type="region of interest" description="Disordered" evidence="1">
    <location>
        <begin position="276"/>
        <end position="296"/>
    </location>
</feature>
<proteinExistence type="predicted"/>
<dbReference type="InterPro" id="IPR047654">
    <property type="entry name" value="IS1634_transpos"/>
</dbReference>
<protein>
    <submittedName>
        <fullName evidence="3">Transposase DDE domain protein</fullName>
    </submittedName>
</protein>
<evidence type="ECO:0000313" key="3">
    <source>
        <dbReference type="EMBL" id="VTO95795.1"/>
    </source>
</evidence>
<feature type="compositionally biased region" description="Polar residues" evidence="1">
    <location>
        <begin position="283"/>
        <end position="293"/>
    </location>
</feature>
<name>A0A653EGF4_9MYCO</name>
<accession>A0A653EGF4</accession>
<gene>
    <name evidence="3" type="ORF">BIN_B_01192</name>
</gene>
<dbReference type="EMBL" id="LR589070">
    <property type="protein sequence ID" value="VTO95795.1"/>
    <property type="molecule type" value="Genomic_DNA"/>
</dbReference>
<dbReference type="InterPro" id="IPR002559">
    <property type="entry name" value="Transposase_11"/>
</dbReference>